<reference evidence="2" key="1">
    <citation type="submission" date="2020-08" db="EMBL/GenBank/DDBJ databases">
        <title>Multicomponent nature underlies the extraordinary mechanical properties of spider dragline silk.</title>
        <authorList>
            <person name="Kono N."/>
            <person name="Nakamura H."/>
            <person name="Mori M."/>
            <person name="Yoshida Y."/>
            <person name="Ohtoshi R."/>
            <person name="Malay A.D."/>
            <person name="Moran D.A.P."/>
            <person name="Tomita M."/>
            <person name="Numata K."/>
            <person name="Arakawa K."/>
        </authorList>
    </citation>
    <scope>NUCLEOTIDE SEQUENCE</scope>
</reference>
<dbReference type="Proteomes" id="UP000886998">
    <property type="component" value="Unassembled WGS sequence"/>
</dbReference>
<dbReference type="AlphaFoldDB" id="A0A8X7C944"/>
<gene>
    <name evidence="2" type="ORF">TNIN_215281</name>
</gene>
<organism evidence="2 3">
    <name type="scientific">Trichonephila inaurata madagascariensis</name>
    <dbReference type="NCBI Taxonomy" id="2747483"/>
    <lineage>
        <taxon>Eukaryota</taxon>
        <taxon>Metazoa</taxon>
        <taxon>Ecdysozoa</taxon>
        <taxon>Arthropoda</taxon>
        <taxon>Chelicerata</taxon>
        <taxon>Arachnida</taxon>
        <taxon>Araneae</taxon>
        <taxon>Araneomorphae</taxon>
        <taxon>Entelegynae</taxon>
        <taxon>Araneoidea</taxon>
        <taxon>Nephilidae</taxon>
        <taxon>Trichonephila</taxon>
        <taxon>Trichonephila inaurata</taxon>
    </lineage>
</organism>
<protein>
    <submittedName>
        <fullName evidence="2">Uncharacterized protein</fullName>
    </submittedName>
</protein>
<keyword evidence="3" id="KW-1185">Reference proteome</keyword>
<evidence type="ECO:0000313" key="3">
    <source>
        <dbReference type="Proteomes" id="UP000886998"/>
    </source>
</evidence>
<evidence type="ECO:0000256" key="1">
    <source>
        <dbReference type="SAM" id="MobiDB-lite"/>
    </source>
</evidence>
<sequence>MQSSRASQENKKLIKPPSNPNDGFTSPKKFAKKIKLTDSIAEPSQPITLENKFSNLAGEETKINDQNEQRFQLPPTPKMPPTMFRHKKENHKAIVKDLNKDFSLPNCNIKLGSTQIYLVLPPVSIFSLPRALVLSTLRATRSSNGRRAARPMGRPPLLPVVSHFFHACFHDQGELARRLVGRVPHNDPGRLGDPVPQSSTLQSSLLKFKKGKLRIQCYSPSVTTGDFDLFGD</sequence>
<feature type="region of interest" description="Disordered" evidence="1">
    <location>
        <begin position="1"/>
        <end position="27"/>
    </location>
</feature>
<name>A0A8X7C944_9ARAC</name>
<accession>A0A8X7C944</accession>
<evidence type="ECO:0000313" key="2">
    <source>
        <dbReference type="EMBL" id="GFY57872.1"/>
    </source>
</evidence>
<proteinExistence type="predicted"/>
<dbReference type="EMBL" id="BMAV01011786">
    <property type="protein sequence ID" value="GFY57872.1"/>
    <property type="molecule type" value="Genomic_DNA"/>
</dbReference>
<comment type="caution">
    <text evidence="2">The sequence shown here is derived from an EMBL/GenBank/DDBJ whole genome shotgun (WGS) entry which is preliminary data.</text>
</comment>